<dbReference type="GO" id="GO:0016747">
    <property type="term" value="F:acyltransferase activity, transferring groups other than amino-acyl groups"/>
    <property type="evidence" value="ECO:0007669"/>
    <property type="project" value="InterPro"/>
</dbReference>
<keyword evidence="1" id="KW-0808">Transferase</keyword>
<evidence type="ECO:0000313" key="4">
    <source>
        <dbReference type="EMBL" id="PRZ19840.1"/>
    </source>
</evidence>
<dbReference type="PANTHER" id="PTHR43420">
    <property type="entry name" value="ACETYLTRANSFERASE"/>
    <property type="match status" value="1"/>
</dbReference>
<dbReference type="PROSITE" id="PS51186">
    <property type="entry name" value="GNAT"/>
    <property type="match status" value="1"/>
</dbReference>
<evidence type="ECO:0000256" key="2">
    <source>
        <dbReference type="ARBA" id="ARBA00023315"/>
    </source>
</evidence>
<reference evidence="6" key="2">
    <citation type="submission" date="2016-11" db="EMBL/GenBank/DDBJ databases">
        <authorList>
            <person name="Varghese N."/>
            <person name="Submissions S."/>
        </authorList>
    </citation>
    <scope>NUCLEOTIDE SEQUENCE [LARGE SCALE GENOMIC DNA]</scope>
    <source>
        <strain evidence="6">DSM 19729</strain>
    </source>
</reference>
<dbReference type="InterPro" id="IPR000182">
    <property type="entry name" value="GNAT_dom"/>
</dbReference>
<accession>A0A1M5TR97</accession>
<keyword evidence="2" id="KW-0012">Acyltransferase</keyword>
<dbReference type="EMBL" id="PVUB01000014">
    <property type="protein sequence ID" value="PRZ19840.1"/>
    <property type="molecule type" value="Genomic_DNA"/>
</dbReference>
<evidence type="ECO:0000313" key="7">
    <source>
        <dbReference type="Proteomes" id="UP000237771"/>
    </source>
</evidence>
<dbReference type="Pfam" id="PF00583">
    <property type="entry name" value="Acetyltransf_1"/>
    <property type="match status" value="1"/>
</dbReference>
<dbReference type="InterPro" id="IPR016181">
    <property type="entry name" value="Acyl_CoA_acyltransferase"/>
</dbReference>
<protein>
    <submittedName>
        <fullName evidence="4 5">Ribosomal protein S18 acetylase RimI</fullName>
    </submittedName>
</protein>
<dbReference type="CDD" id="cd04301">
    <property type="entry name" value="NAT_SF"/>
    <property type="match status" value="1"/>
</dbReference>
<name>A0A1M5TR97_9FLAO</name>
<feature type="domain" description="N-acetyltransferase" evidence="3">
    <location>
        <begin position="56"/>
        <end position="225"/>
    </location>
</feature>
<dbReference type="SUPFAM" id="SSF55729">
    <property type="entry name" value="Acyl-CoA N-acyltransferases (Nat)"/>
    <property type="match status" value="1"/>
</dbReference>
<keyword evidence="5" id="KW-0689">Ribosomal protein</keyword>
<dbReference type="Proteomes" id="UP000184384">
    <property type="component" value="Unassembled WGS sequence"/>
</dbReference>
<dbReference type="Proteomes" id="UP000237771">
    <property type="component" value="Unassembled WGS sequence"/>
</dbReference>
<evidence type="ECO:0000313" key="6">
    <source>
        <dbReference type="Proteomes" id="UP000184384"/>
    </source>
</evidence>
<reference evidence="5" key="1">
    <citation type="submission" date="2016-11" db="EMBL/GenBank/DDBJ databases">
        <authorList>
            <person name="Jaros S."/>
            <person name="Januszkiewicz K."/>
            <person name="Wedrychowicz H."/>
        </authorList>
    </citation>
    <scope>NUCLEOTIDE SEQUENCE [LARGE SCALE GENOMIC DNA]</scope>
    <source>
        <strain evidence="5">DSM 19729</strain>
    </source>
</reference>
<proteinExistence type="predicted"/>
<evidence type="ECO:0000259" key="3">
    <source>
        <dbReference type="PROSITE" id="PS51186"/>
    </source>
</evidence>
<dbReference type="Gene3D" id="3.40.630.30">
    <property type="match status" value="1"/>
</dbReference>
<keyword evidence="5" id="KW-0687">Ribonucleoprotein</keyword>
<gene>
    <name evidence="4" type="ORF">BC624_11444</name>
    <name evidence="5" type="ORF">SAMN05443373_11544</name>
</gene>
<sequence>MSPTLRTHNEESPTGARLKRVPTERRQIVAFATRLTKKSAYFSHSSIKFLPKMTAIEIRKISLDDLVPLQEISRQTFQETFAAYNSPENMKSYLKEALSIEQLTAELEDENSAFYFALQNEQVIGYLKINFGAAQTELKESQALEIERIYVSKEFHGKNVGQLLYDKAIEIAKQKGSEYIWLGVWEKNSRAIRFYEKNGFVEFDKHLFKLGDDEQTDLMMKLKLNR</sequence>
<dbReference type="EMBL" id="FQWO01000015">
    <property type="protein sequence ID" value="SHH53198.1"/>
    <property type="molecule type" value="Genomic_DNA"/>
</dbReference>
<dbReference type="STRING" id="280093.SAMN05443373_11544"/>
<keyword evidence="7" id="KW-1185">Reference proteome</keyword>
<dbReference type="PANTHER" id="PTHR43420:SF12">
    <property type="entry name" value="N-ACETYLTRANSFERASE DOMAIN-CONTAINING PROTEIN"/>
    <property type="match status" value="1"/>
</dbReference>
<evidence type="ECO:0000313" key="5">
    <source>
        <dbReference type="EMBL" id="SHH53198.1"/>
    </source>
</evidence>
<dbReference type="GO" id="GO:0005840">
    <property type="term" value="C:ribosome"/>
    <property type="evidence" value="ECO:0007669"/>
    <property type="project" value="UniProtKB-KW"/>
</dbReference>
<evidence type="ECO:0000256" key="1">
    <source>
        <dbReference type="ARBA" id="ARBA00022679"/>
    </source>
</evidence>
<organism evidence="5 6">
    <name type="scientific">Flavobacterium granuli</name>
    <dbReference type="NCBI Taxonomy" id="280093"/>
    <lineage>
        <taxon>Bacteria</taxon>
        <taxon>Pseudomonadati</taxon>
        <taxon>Bacteroidota</taxon>
        <taxon>Flavobacteriia</taxon>
        <taxon>Flavobacteriales</taxon>
        <taxon>Flavobacteriaceae</taxon>
        <taxon>Flavobacterium</taxon>
    </lineage>
</organism>
<reference evidence="4 7" key="3">
    <citation type="submission" date="2018-03" db="EMBL/GenBank/DDBJ databases">
        <title>Genomic Encyclopedia of Archaeal and Bacterial Type Strains, Phase II (KMG-II): from individual species to whole genera.</title>
        <authorList>
            <person name="Goeker M."/>
        </authorList>
    </citation>
    <scope>NUCLEOTIDE SEQUENCE [LARGE SCALE GENOMIC DNA]</scope>
    <source>
        <strain evidence="4 7">DSM 17797</strain>
    </source>
</reference>
<dbReference type="InterPro" id="IPR050680">
    <property type="entry name" value="YpeA/RimI_acetyltransf"/>
</dbReference>
<dbReference type="AlphaFoldDB" id="A0A1M5TR97"/>